<evidence type="ECO:0000313" key="1">
    <source>
        <dbReference type="EMBL" id="GAA1614495.1"/>
    </source>
</evidence>
<proteinExistence type="predicted"/>
<sequence>MLSIDRAVLAACLHEAGLSEERLIDELPWHSGTCPAITIDSDRDALQLVIELYTWHQERDEDGHEIATQFDRRTAIEGSGRSRRLCLPGVVLTRAGVASPRRASRGGGAPFVPASPEVASAFSGRACIPGYRTACRVPYTSRTQPGTS</sequence>
<evidence type="ECO:0008006" key="3">
    <source>
        <dbReference type="Google" id="ProtNLM"/>
    </source>
</evidence>
<dbReference type="Proteomes" id="UP001500064">
    <property type="component" value="Unassembled WGS sequence"/>
</dbReference>
<protein>
    <recommendedName>
        <fullName evidence="3">DUF2007 domain-containing protein</fullName>
    </recommendedName>
</protein>
<organism evidence="1 2">
    <name type="scientific">Nonomuraea maheshkhaliensis</name>
    <dbReference type="NCBI Taxonomy" id="419590"/>
    <lineage>
        <taxon>Bacteria</taxon>
        <taxon>Bacillati</taxon>
        <taxon>Actinomycetota</taxon>
        <taxon>Actinomycetes</taxon>
        <taxon>Streptosporangiales</taxon>
        <taxon>Streptosporangiaceae</taxon>
        <taxon>Nonomuraea</taxon>
    </lineage>
</organism>
<keyword evidence="2" id="KW-1185">Reference proteome</keyword>
<evidence type="ECO:0000313" key="2">
    <source>
        <dbReference type="Proteomes" id="UP001500064"/>
    </source>
</evidence>
<reference evidence="1 2" key="1">
    <citation type="journal article" date="2019" name="Int. J. Syst. Evol. Microbiol.">
        <title>The Global Catalogue of Microorganisms (GCM) 10K type strain sequencing project: providing services to taxonomists for standard genome sequencing and annotation.</title>
        <authorList>
            <consortium name="The Broad Institute Genomics Platform"/>
            <consortium name="The Broad Institute Genome Sequencing Center for Infectious Disease"/>
            <person name="Wu L."/>
            <person name="Ma J."/>
        </authorList>
    </citation>
    <scope>NUCLEOTIDE SEQUENCE [LARGE SCALE GENOMIC DNA]</scope>
    <source>
        <strain evidence="1 2">JCM 13929</strain>
    </source>
</reference>
<accession>A0ABN2EQF0</accession>
<comment type="caution">
    <text evidence="1">The sequence shown here is derived from an EMBL/GenBank/DDBJ whole genome shotgun (WGS) entry which is preliminary data.</text>
</comment>
<name>A0ABN2EQF0_9ACTN</name>
<gene>
    <name evidence="1" type="ORF">GCM10009733_008380</name>
</gene>
<dbReference type="RefSeq" id="WP_346101505.1">
    <property type="nucleotide sequence ID" value="NZ_BAAAMU010000003.1"/>
</dbReference>
<dbReference type="EMBL" id="BAAAMU010000003">
    <property type="protein sequence ID" value="GAA1614495.1"/>
    <property type="molecule type" value="Genomic_DNA"/>
</dbReference>